<reference evidence="1 2" key="1">
    <citation type="journal article" date="2011" name="BMC Genomics">
        <title>Genome sequencing reveals diversification of virulence factor content and possible host adaptation in distinct subpopulations of Salmonella enterica.</title>
        <authorList>
            <person name="den Bakker H.C."/>
            <person name="Moreno Switt A.I."/>
            <person name="Govoni G."/>
            <person name="Cummings C.A."/>
            <person name="Ranieri M.L."/>
            <person name="Degoricija L."/>
            <person name="Hoelzer K."/>
            <person name="Rodriguez-Rivera L.D."/>
            <person name="Brown S."/>
            <person name="Bolchacova E."/>
            <person name="Furtado M.R."/>
            <person name="Wiedmann M."/>
        </authorList>
    </citation>
    <scope>NUCLEOTIDE SEQUENCE [LARGE SCALE GENOMIC DNA]</scope>
    <source>
        <strain evidence="1 2">A4-580</strain>
    </source>
</reference>
<comment type="caution">
    <text evidence="1">The sequence shown here is derived from an EMBL/GenBank/DDBJ whole genome shotgun (WGS) entry which is preliminary data.</text>
</comment>
<protein>
    <submittedName>
        <fullName evidence="1">Uncharacterized protein</fullName>
    </submittedName>
</protein>
<evidence type="ECO:0000313" key="2">
    <source>
        <dbReference type="Proteomes" id="UP000003536"/>
    </source>
</evidence>
<gene>
    <name evidence="1" type="ORF">LTSEWAN_5565</name>
</gene>
<sequence length="48" mass="5172">MGAFPGDAESGKEDGFFHGGFHIPALDVVMRETADKGIARAWSRVIHS</sequence>
<dbReference type="Proteomes" id="UP000003536">
    <property type="component" value="Unassembled WGS sequence"/>
</dbReference>
<dbReference type="AlphaFoldDB" id="G5SIN8"/>
<name>G5SIN8_SALET</name>
<proteinExistence type="predicted"/>
<organism evidence="1 2">
    <name type="scientific">Salmonella enterica subsp. enterica serovar Wandsworth str. A4-580</name>
    <dbReference type="NCBI Taxonomy" id="913086"/>
    <lineage>
        <taxon>Bacteria</taxon>
        <taxon>Pseudomonadati</taxon>
        <taxon>Pseudomonadota</taxon>
        <taxon>Gammaproteobacteria</taxon>
        <taxon>Enterobacterales</taxon>
        <taxon>Enterobacteriaceae</taxon>
        <taxon>Salmonella</taxon>
    </lineage>
</organism>
<accession>G5SIN8</accession>
<evidence type="ECO:0000313" key="1">
    <source>
        <dbReference type="EMBL" id="EHC98484.1"/>
    </source>
</evidence>
<feature type="non-terminal residue" evidence="1">
    <location>
        <position position="48"/>
    </location>
</feature>
<dbReference type="EMBL" id="AFCX01001823">
    <property type="protein sequence ID" value="EHC98484.1"/>
    <property type="molecule type" value="Genomic_DNA"/>
</dbReference>